<protein>
    <submittedName>
        <fullName evidence="3">Uncharacterized protein</fullName>
    </submittedName>
</protein>
<gene>
    <name evidence="3" type="ORF">EJB06_18900</name>
</gene>
<evidence type="ECO:0000313" key="4">
    <source>
        <dbReference type="Proteomes" id="UP000278085"/>
    </source>
</evidence>
<comment type="caution">
    <text evidence="3">The sequence shown here is derived from an EMBL/GenBank/DDBJ whole genome shotgun (WGS) entry which is preliminary data.</text>
</comment>
<name>A0A430HJP3_9BURK</name>
<organism evidence="3 4">
    <name type="scientific">Massilia atriviolacea</name>
    <dbReference type="NCBI Taxonomy" id="2495579"/>
    <lineage>
        <taxon>Bacteria</taxon>
        <taxon>Pseudomonadati</taxon>
        <taxon>Pseudomonadota</taxon>
        <taxon>Betaproteobacteria</taxon>
        <taxon>Burkholderiales</taxon>
        <taxon>Oxalobacteraceae</taxon>
        <taxon>Telluria group</taxon>
        <taxon>Massilia</taxon>
    </lineage>
</organism>
<keyword evidence="2" id="KW-0812">Transmembrane</keyword>
<evidence type="ECO:0000313" key="3">
    <source>
        <dbReference type="EMBL" id="RSZ57747.1"/>
    </source>
</evidence>
<dbReference type="Proteomes" id="UP000278085">
    <property type="component" value="Unassembled WGS sequence"/>
</dbReference>
<keyword evidence="4" id="KW-1185">Reference proteome</keyword>
<proteinExistence type="predicted"/>
<dbReference type="EMBL" id="RXLQ01000009">
    <property type="protein sequence ID" value="RSZ57747.1"/>
    <property type="molecule type" value="Genomic_DNA"/>
</dbReference>
<feature type="region of interest" description="Disordered" evidence="1">
    <location>
        <begin position="96"/>
        <end position="128"/>
    </location>
</feature>
<dbReference type="OrthoDB" id="8753783at2"/>
<accession>A0A430HJP3</accession>
<keyword evidence="2" id="KW-0472">Membrane</keyword>
<sequence length="195" mass="21416">MPRPAPSGPALRKPIRLRYWLIALAVLAGIWFTAKPEPKKFEARIEQATLQAEDCNIRQARAELDALRKDKAGDAQLERLRSSIDAAASACERKRARAAKAKAAPKRDTPAAPVKPAAPAPEREAGQSARNLIAEAERDIAQGNYKAASDKLETCIAMVEGSSECAAYKKYADRQLREKQRCVAAGRDWTSDRCM</sequence>
<evidence type="ECO:0000256" key="1">
    <source>
        <dbReference type="SAM" id="MobiDB-lite"/>
    </source>
</evidence>
<keyword evidence="2" id="KW-1133">Transmembrane helix</keyword>
<dbReference type="AlphaFoldDB" id="A0A430HJP3"/>
<evidence type="ECO:0000256" key="2">
    <source>
        <dbReference type="SAM" id="Phobius"/>
    </source>
</evidence>
<reference evidence="3 4" key="1">
    <citation type="submission" date="2018-12" db="EMBL/GenBank/DDBJ databases">
        <authorList>
            <person name="Yang E."/>
        </authorList>
    </citation>
    <scope>NUCLEOTIDE SEQUENCE [LARGE SCALE GENOMIC DNA]</scope>
    <source>
        <strain evidence="3 4">SOD</strain>
    </source>
</reference>
<feature type="transmembrane region" description="Helical" evidence="2">
    <location>
        <begin position="17"/>
        <end position="34"/>
    </location>
</feature>